<accession>A0A8S5TFA5</accession>
<reference evidence="1" key="1">
    <citation type="journal article" date="2021" name="Proc. Natl. Acad. Sci. U.S.A.">
        <title>A Catalog of Tens of Thousands of Viruses from Human Metagenomes Reveals Hidden Associations with Chronic Diseases.</title>
        <authorList>
            <person name="Tisza M.J."/>
            <person name="Buck C.B."/>
        </authorList>
    </citation>
    <scope>NUCLEOTIDE SEQUENCE</scope>
    <source>
        <strain evidence="1">Ct3pM2</strain>
    </source>
</reference>
<sequence length="132" mass="15116">MKTLPRLPEDFIKNLPGSKVKLIYKLMKLESEVLAEESKLSSALASYYWSLNPNLKSVSKSRFLLPKMLKSFEAKKMEYLNLLDACASQIEGWYEAISPKLVEKKPSKALILGENITRKHARSLKTKRTRIS</sequence>
<name>A0A8S5TFA5_9CAUD</name>
<dbReference type="EMBL" id="BK032811">
    <property type="protein sequence ID" value="DAF61442.1"/>
    <property type="molecule type" value="Genomic_DNA"/>
</dbReference>
<organism evidence="1">
    <name type="scientific">Myoviridae sp. ct3pM2</name>
    <dbReference type="NCBI Taxonomy" id="2827658"/>
    <lineage>
        <taxon>Viruses</taxon>
        <taxon>Duplodnaviria</taxon>
        <taxon>Heunggongvirae</taxon>
        <taxon>Uroviricota</taxon>
        <taxon>Caudoviricetes</taxon>
    </lineage>
</organism>
<protein>
    <submittedName>
        <fullName evidence="1">Uncharacterized protein</fullName>
    </submittedName>
</protein>
<proteinExistence type="predicted"/>
<evidence type="ECO:0000313" key="1">
    <source>
        <dbReference type="EMBL" id="DAF61442.1"/>
    </source>
</evidence>